<dbReference type="GO" id="GO:0004364">
    <property type="term" value="F:glutathione transferase activity"/>
    <property type="evidence" value="ECO:0007669"/>
    <property type="project" value="TreeGrafter"/>
</dbReference>
<organism evidence="3 4">
    <name type="scientific">Folsomia candida</name>
    <name type="common">Springtail</name>
    <dbReference type="NCBI Taxonomy" id="158441"/>
    <lineage>
        <taxon>Eukaryota</taxon>
        <taxon>Metazoa</taxon>
        <taxon>Ecdysozoa</taxon>
        <taxon>Arthropoda</taxon>
        <taxon>Hexapoda</taxon>
        <taxon>Collembola</taxon>
        <taxon>Entomobryomorpha</taxon>
        <taxon>Isotomoidea</taxon>
        <taxon>Isotomidae</taxon>
        <taxon>Proisotominae</taxon>
        <taxon>Folsomia</taxon>
    </lineage>
</organism>
<dbReference type="CDD" id="cd03192">
    <property type="entry name" value="GST_C_Sigma_like"/>
    <property type="match status" value="1"/>
</dbReference>
<dbReference type="InterPro" id="IPR036249">
    <property type="entry name" value="Thioredoxin-like_sf"/>
</dbReference>
<dbReference type="Proteomes" id="UP000198287">
    <property type="component" value="Unassembled WGS sequence"/>
</dbReference>
<dbReference type="InterPro" id="IPR004045">
    <property type="entry name" value="Glutathione_S-Trfase_N"/>
</dbReference>
<protein>
    <submittedName>
        <fullName evidence="3">Glutathione S-transferase 1</fullName>
    </submittedName>
</protein>
<dbReference type="Gene3D" id="3.40.30.10">
    <property type="entry name" value="Glutaredoxin"/>
    <property type="match status" value="1"/>
</dbReference>
<accession>A0A226EU31</accession>
<evidence type="ECO:0000259" key="2">
    <source>
        <dbReference type="PROSITE" id="PS50405"/>
    </source>
</evidence>
<dbReference type="PROSITE" id="PS50404">
    <property type="entry name" value="GST_NTER"/>
    <property type="match status" value="1"/>
</dbReference>
<feature type="domain" description="GST C-terminal" evidence="2">
    <location>
        <begin position="112"/>
        <end position="264"/>
    </location>
</feature>
<dbReference type="GO" id="GO:0006749">
    <property type="term" value="P:glutathione metabolic process"/>
    <property type="evidence" value="ECO:0007669"/>
    <property type="project" value="TreeGrafter"/>
</dbReference>
<sequence>MEDPEIRLVYFDIRGFGEPLRWMLKIKGQKFVDERIPLDAWANQRKRSSGGLAAPKDREGKRKSADNSATLLRFKRFVGQLPLLFVGDDFVLTQTLTVMRYLARRFGFNGEDGLEEARADEVADLVYDLRLRACDYDGIAYKSATPDVLRHTVFRDFNNAPESKAKEKMKDDFTNMYFPLYFSKFASLLEQSGGEYIAGKSLTYADLVIVNFIEVVEDLIDPNCLAEFPTLRALKEKIFAIPEIIEWRSEQRAATIDSGYPETG</sequence>
<dbReference type="PANTHER" id="PTHR11571">
    <property type="entry name" value="GLUTATHIONE S-TRANSFERASE"/>
    <property type="match status" value="1"/>
</dbReference>
<keyword evidence="3" id="KW-0808">Transferase</keyword>
<dbReference type="Pfam" id="PF14497">
    <property type="entry name" value="GST_C_3"/>
    <property type="match status" value="1"/>
</dbReference>
<dbReference type="Gene3D" id="1.20.1050.10">
    <property type="match status" value="1"/>
</dbReference>
<dbReference type="OrthoDB" id="414243at2759"/>
<evidence type="ECO:0000313" key="3">
    <source>
        <dbReference type="EMBL" id="OXA61102.1"/>
    </source>
</evidence>
<reference evidence="3 4" key="1">
    <citation type="submission" date="2015-12" db="EMBL/GenBank/DDBJ databases">
        <title>The genome of Folsomia candida.</title>
        <authorList>
            <person name="Faddeeva A."/>
            <person name="Derks M.F."/>
            <person name="Anvar Y."/>
            <person name="Smit S."/>
            <person name="Van Straalen N."/>
            <person name="Roelofs D."/>
        </authorList>
    </citation>
    <scope>NUCLEOTIDE SEQUENCE [LARGE SCALE GENOMIC DNA]</scope>
    <source>
        <strain evidence="3 4">VU population</strain>
        <tissue evidence="3">Whole body</tissue>
    </source>
</reference>
<evidence type="ECO:0000259" key="1">
    <source>
        <dbReference type="PROSITE" id="PS50404"/>
    </source>
</evidence>
<dbReference type="InterPro" id="IPR036282">
    <property type="entry name" value="Glutathione-S-Trfase_C_sf"/>
</dbReference>
<dbReference type="SUPFAM" id="SSF47616">
    <property type="entry name" value="GST C-terminal domain-like"/>
    <property type="match status" value="1"/>
</dbReference>
<dbReference type="SFLD" id="SFLDS00019">
    <property type="entry name" value="Glutathione_Transferase_(cytos"/>
    <property type="match status" value="1"/>
</dbReference>
<evidence type="ECO:0000313" key="4">
    <source>
        <dbReference type="Proteomes" id="UP000198287"/>
    </source>
</evidence>
<feature type="domain" description="GST N-terminal" evidence="1">
    <location>
        <begin position="4"/>
        <end position="110"/>
    </location>
</feature>
<keyword evidence="4" id="KW-1185">Reference proteome</keyword>
<dbReference type="InterPro" id="IPR040079">
    <property type="entry name" value="Glutathione_S-Trfase"/>
</dbReference>
<dbReference type="InterPro" id="IPR010987">
    <property type="entry name" value="Glutathione-S-Trfase_C-like"/>
</dbReference>
<name>A0A226EU31_FOLCA</name>
<dbReference type="AlphaFoldDB" id="A0A226EU31"/>
<dbReference type="SUPFAM" id="SSF52833">
    <property type="entry name" value="Thioredoxin-like"/>
    <property type="match status" value="1"/>
</dbReference>
<dbReference type="OMA" id="IEWRSEQ"/>
<dbReference type="EMBL" id="LNIX01000002">
    <property type="protein sequence ID" value="OXA61102.1"/>
    <property type="molecule type" value="Genomic_DNA"/>
</dbReference>
<comment type="caution">
    <text evidence="3">The sequence shown here is derived from an EMBL/GenBank/DDBJ whole genome shotgun (WGS) entry which is preliminary data.</text>
</comment>
<dbReference type="PROSITE" id="PS50405">
    <property type="entry name" value="GST_CTER"/>
    <property type="match status" value="1"/>
</dbReference>
<dbReference type="InterPro" id="IPR004046">
    <property type="entry name" value="GST_C"/>
</dbReference>
<gene>
    <name evidence="3" type="ORF">Fcan01_05759</name>
</gene>
<dbReference type="InterPro" id="IPR050213">
    <property type="entry name" value="GST_superfamily"/>
</dbReference>
<dbReference type="CDD" id="cd03039">
    <property type="entry name" value="GST_N_Sigma_like"/>
    <property type="match status" value="1"/>
</dbReference>
<proteinExistence type="predicted"/>